<dbReference type="Proteomes" id="UP001172083">
    <property type="component" value="Unassembled WGS sequence"/>
</dbReference>
<gene>
    <name evidence="1" type="ORF">QQ020_12675</name>
</gene>
<organism evidence="1 2">
    <name type="scientific">Agaribacillus aureus</name>
    <dbReference type="NCBI Taxonomy" id="3051825"/>
    <lineage>
        <taxon>Bacteria</taxon>
        <taxon>Pseudomonadati</taxon>
        <taxon>Bacteroidota</taxon>
        <taxon>Cytophagia</taxon>
        <taxon>Cytophagales</taxon>
        <taxon>Splendidivirgaceae</taxon>
        <taxon>Agaribacillus</taxon>
    </lineage>
</organism>
<accession>A0ABT8L7E3</accession>
<evidence type="ECO:0000313" key="2">
    <source>
        <dbReference type="Proteomes" id="UP001172083"/>
    </source>
</evidence>
<evidence type="ECO:0000313" key="1">
    <source>
        <dbReference type="EMBL" id="MDN5212912.1"/>
    </source>
</evidence>
<protein>
    <submittedName>
        <fullName evidence="1">Uncharacterized protein</fullName>
    </submittedName>
</protein>
<dbReference type="RefSeq" id="WP_346758229.1">
    <property type="nucleotide sequence ID" value="NZ_JAUJEB010000001.1"/>
</dbReference>
<reference evidence="1" key="1">
    <citation type="submission" date="2023-06" db="EMBL/GenBank/DDBJ databases">
        <title>Genomic of Agaribacillus aureum.</title>
        <authorList>
            <person name="Wang G."/>
        </authorList>
    </citation>
    <scope>NUCLEOTIDE SEQUENCE</scope>
    <source>
        <strain evidence="1">BMA12</strain>
    </source>
</reference>
<keyword evidence="2" id="KW-1185">Reference proteome</keyword>
<comment type="caution">
    <text evidence="1">The sequence shown here is derived from an EMBL/GenBank/DDBJ whole genome shotgun (WGS) entry which is preliminary data.</text>
</comment>
<proteinExistence type="predicted"/>
<name>A0ABT8L7E3_9BACT</name>
<sequence length="59" mass="6699">MVSGVFAGSMKNFRNKKIRLGKSETMEREFSYGHTNRQESFWTCQVVGMIKLLAPAVNS</sequence>
<dbReference type="EMBL" id="JAUJEB010000001">
    <property type="protein sequence ID" value="MDN5212912.1"/>
    <property type="molecule type" value="Genomic_DNA"/>
</dbReference>